<keyword evidence="3 5" id="KW-1133">Transmembrane helix</keyword>
<protein>
    <submittedName>
        <fullName evidence="7">ABC transporter ATP-binding protein</fullName>
    </submittedName>
</protein>
<dbReference type="GO" id="GO:0005886">
    <property type="term" value="C:plasma membrane"/>
    <property type="evidence" value="ECO:0007669"/>
    <property type="project" value="UniProtKB-SubCell"/>
</dbReference>
<dbReference type="InterPro" id="IPR011527">
    <property type="entry name" value="ABC1_TM_dom"/>
</dbReference>
<evidence type="ECO:0000313" key="7">
    <source>
        <dbReference type="EMBL" id="HGE78871.1"/>
    </source>
</evidence>
<sequence>MIKNPVGRQITRVEGDAETLKNLFSSIAIAVARILFCFFGMSVVMIIVNYKLYILILILLHIVLYAFLWFGKNVRPIYINLRKKIAEIKSLIMETIRGFLLFRYLTRKIIS</sequence>
<keyword evidence="4 5" id="KW-0472">Membrane</keyword>
<dbReference type="PROSITE" id="PS50929">
    <property type="entry name" value="ABC_TM1F"/>
    <property type="match status" value="1"/>
</dbReference>
<name>A0A7V3RIT8_UNCW3</name>
<feature type="domain" description="ABC transmembrane type-1" evidence="6">
    <location>
        <begin position="1"/>
        <end position="98"/>
    </location>
</feature>
<evidence type="ECO:0000256" key="1">
    <source>
        <dbReference type="ARBA" id="ARBA00004651"/>
    </source>
</evidence>
<dbReference type="InterPro" id="IPR036640">
    <property type="entry name" value="ABC1_TM_sf"/>
</dbReference>
<keyword evidence="7" id="KW-0067">ATP-binding</keyword>
<dbReference type="Pfam" id="PF00664">
    <property type="entry name" value="ABC_membrane"/>
    <property type="match status" value="1"/>
</dbReference>
<feature type="transmembrane region" description="Helical" evidence="5">
    <location>
        <begin position="20"/>
        <end position="46"/>
    </location>
</feature>
<comment type="subcellular location">
    <subcellularLocation>
        <location evidence="1">Cell membrane</location>
        <topology evidence="1">Multi-pass membrane protein</topology>
    </subcellularLocation>
</comment>
<reference evidence="7" key="1">
    <citation type="journal article" date="2020" name="mSystems">
        <title>Genome- and Community-Level Interaction Insights into Carbon Utilization and Element Cycling Functions of Hydrothermarchaeota in Hydrothermal Sediment.</title>
        <authorList>
            <person name="Zhou Z."/>
            <person name="Liu Y."/>
            <person name="Xu W."/>
            <person name="Pan J."/>
            <person name="Luo Z.H."/>
            <person name="Li M."/>
        </authorList>
    </citation>
    <scope>NUCLEOTIDE SEQUENCE [LARGE SCALE GENOMIC DNA]</scope>
    <source>
        <strain evidence="7">SpSt-961</strain>
    </source>
</reference>
<dbReference type="AlphaFoldDB" id="A0A7V3RIT8"/>
<keyword evidence="2 5" id="KW-0812">Transmembrane</keyword>
<dbReference type="GO" id="GO:0005524">
    <property type="term" value="F:ATP binding"/>
    <property type="evidence" value="ECO:0007669"/>
    <property type="project" value="UniProtKB-KW"/>
</dbReference>
<evidence type="ECO:0000256" key="4">
    <source>
        <dbReference type="ARBA" id="ARBA00023136"/>
    </source>
</evidence>
<comment type="caution">
    <text evidence="7">The sequence shown here is derived from an EMBL/GenBank/DDBJ whole genome shotgun (WGS) entry which is preliminary data.</text>
</comment>
<evidence type="ECO:0000259" key="6">
    <source>
        <dbReference type="PROSITE" id="PS50929"/>
    </source>
</evidence>
<dbReference type="SUPFAM" id="SSF90123">
    <property type="entry name" value="ABC transporter transmembrane region"/>
    <property type="match status" value="1"/>
</dbReference>
<dbReference type="EMBL" id="DTOZ01000187">
    <property type="protein sequence ID" value="HGE78871.1"/>
    <property type="molecule type" value="Genomic_DNA"/>
</dbReference>
<accession>A0A7V3RIT8</accession>
<dbReference type="Gene3D" id="1.20.1560.10">
    <property type="entry name" value="ABC transporter type 1, transmembrane domain"/>
    <property type="match status" value="1"/>
</dbReference>
<evidence type="ECO:0000256" key="2">
    <source>
        <dbReference type="ARBA" id="ARBA00022692"/>
    </source>
</evidence>
<keyword evidence="7" id="KW-0547">Nucleotide-binding</keyword>
<organism evidence="7">
    <name type="scientific">candidate division WOR-3 bacterium</name>
    <dbReference type="NCBI Taxonomy" id="2052148"/>
    <lineage>
        <taxon>Bacteria</taxon>
        <taxon>Bacteria division WOR-3</taxon>
    </lineage>
</organism>
<gene>
    <name evidence="7" type="ORF">ENX68_07775</name>
</gene>
<feature type="transmembrane region" description="Helical" evidence="5">
    <location>
        <begin position="52"/>
        <end position="70"/>
    </location>
</feature>
<evidence type="ECO:0000256" key="5">
    <source>
        <dbReference type="SAM" id="Phobius"/>
    </source>
</evidence>
<dbReference type="GO" id="GO:0140359">
    <property type="term" value="F:ABC-type transporter activity"/>
    <property type="evidence" value="ECO:0007669"/>
    <property type="project" value="InterPro"/>
</dbReference>
<proteinExistence type="predicted"/>
<evidence type="ECO:0000256" key="3">
    <source>
        <dbReference type="ARBA" id="ARBA00022989"/>
    </source>
</evidence>